<keyword evidence="2" id="KW-1185">Reference proteome</keyword>
<sequence>LLGSEAMGDSAYFYADAFKLAHPSADGIKGLSCVDAIDTETLLPEISAALIKANAGHNPASKEPVKAPARFGVIPSQALQREIFPWIMPMLGAVYKQKGNSSQVLVATRFLSMLKKLRMVLLQDIAFLMEVPLLSSTFAVHRPFEARLFNSPAFVAYRKEMRQALGDTEIREMENYCISTQRWIKGRKQALPRGDPQRFKPTTARILMPDYCPPSGSSHVVAANITLPPPVSDSRTPESASATPSLSQMESGLGSKRPYGELPIHLGNGSGHLSEVGASADAAELLSKRARHGYEATKVVQPTQRDDNSALAEPELERIADVGFAEQPPAHVVAAIDELRMENEDLRFQMQRIETTLAQQQTEFRGWMGRIEK</sequence>
<evidence type="ECO:0000313" key="2">
    <source>
        <dbReference type="Proteomes" id="UP001140066"/>
    </source>
</evidence>
<evidence type="ECO:0000313" key="1">
    <source>
        <dbReference type="EMBL" id="KAJ2767059.1"/>
    </source>
</evidence>
<feature type="non-terminal residue" evidence="1">
    <location>
        <position position="1"/>
    </location>
</feature>
<organism evidence="1 2">
    <name type="scientific">Coemansia linderi</name>
    <dbReference type="NCBI Taxonomy" id="2663919"/>
    <lineage>
        <taxon>Eukaryota</taxon>
        <taxon>Fungi</taxon>
        <taxon>Fungi incertae sedis</taxon>
        <taxon>Zoopagomycota</taxon>
        <taxon>Kickxellomycotina</taxon>
        <taxon>Kickxellomycetes</taxon>
        <taxon>Kickxellales</taxon>
        <taxon>Kickxellaceae</taxon>
        <taxon>Coemansia</taxon>
    </lineage>
</organism>
<name>A0ACC1JU18_9FUNG</name>
<protein>
    <submittedName>
        <fullName evidence="1">Uncharacterized protein</fullName>
    </submittedName>
</protein>
<feature type="non-terminal residue" evidence="1">
    <location>
        <position position="373"/>
    </location>
</feature>
<reference evidence="1" key="1">
    <citation type="submission" date="2022-07" db="EMBL/GenBank/DDBJ databases">
        <title>Phylogenomic reconstructions and comparative analyses of Kickxellomycotina fungi.</title>
        <authorList>
            <person name="Reynolds N.K."/>
            <person name="Stajich J.E."/>
            <person name="Barry K."/>
            <person name="Grigoriev I.V."/>
            <person name="Crous P."/>
            <person name="Smith M.E."/>
        </authorList>
    </citation>
    <scope>NUCLEOTIDE SEQUENCE</scope>
    <source>
        <strain evidence="1">BCRC 34191</strain>
    </source>
</reference>
<dbReference type="EMBL" id="JANBUK010003540">
    <property type="protein sequence ID" value="KAJ2767059.1"/>
    <property type="molecule type" value="Genomic_DNA"/>
</dbReference>
<dbReference type="Proteomes" id="UP001140066">
    <property type="component" value="Unassembled WGS sequence"/>
</dbReference>
<accession>A0ACC1JU18</accession>
<proteinExistence type="predicted"/>
<comment type="caution">
    <text evidence="1">The sequence shown here is derived from an EMBL/GenBank/DDBJ whole genome shotgun (WGS) entry which is preliminary data.</text>
</comment>
<gene>
    <name evidence="1" type="ORF">GGI18_005873</name>
</gene>